<dbReference type="AlphaFoldDB" id="A0A7W7KRK0"/>
<evidence type="ECO:0000256" key="1">
    <source>
        <dbReference type="SAM" id="MobiDB-lite"/>
    </source>
</evidence>
<organism evidence="2 3">
    <name type="scientific">Pseudomonas nitroreducens</name>
    <dbReference type="NCBI Taxonomy" id="46680"/>
    <lineage>
        <taxon>Bacteria</taxon>
        <taxon>Pseudomonadati</taxon>
        <taxon>Pseudomonadota</taxon>
        <taxon>Gammaproteobacteria</taxon>
        <taxon>Pseudomonadales</taxon>
        <taxon>Pseudomonadaceae</taxon>
        <taxon>Pseudomonas</taxon>
    </lineage>
</organism>
<evidence type="ECO:0000313" key="3">
    <source>
        <dbReference type="Proteomes" id="UP000566995"/>
    </source>
</evidence>
<dbReference type="RefSeq" id="WP_311771853.1">
    <property type="nucleotide sequence ID" value="NZ_JACHLI010000036.1"/>
</dbReference>
<feature type="compositionally biased region" description="Basic and acidic residues" evidence="1">
    <location>
        <begin position="150"/>
        <end position="160"/>
    </location>
</feature>
<proteinExistence type="predicted"/>
<gene>
    <name evidence="2" type="ORF">HNP46_006104</name>
</gene>
<dbReference type="Pfam" id="PF16786">
    <property type="entry name" value="RecA_dep_nuc"/>
    <property type="match status" value="1"/>
</dbReference>
<feature type="region of interest" description="Disordered" evidence="1">
    <location>
        <begin position="99"/>
        <end position="216"/>
    </location>
</feature>
<comment type="caution">
    <text evidence="2">The sequence shown here is derived from an EMBL/GenBank/DDBJ whole genome shotgun (WGS) entry which is preliminary data.</text>
</comment>
<feature type="compositionally biased region" description="Basic and acidic residues" evidence="1">
    <location>
        <begin position="167"/>
        <end position="200"/>
    </location>
</feature>
<dbReference type="InterPro" id="IPR031875">
    <property type="entry name" value="RecA_dep_nuc"/>
</dbReference>
<dbReference type="EMBL" id="JACHLI010000036">
    <property type="protein sequence ID" value="MBB4867193.1"/>
    <property type="molecule type" value="Genomic_DNA"/>
</dbReference>
<evidence type="ECO:0000313" key="2">
    <source>
        <dbReference type="EMBL" id="MBB4867193.1"/>
    </source>
</evidence>
<protein>
    <recommendedName>
        <fullName evidence="4">Recombinase</fullName>
    </recommendedName>
</protein>
<dbReference type="Gene3D" id="3.30.40.190">
    <property type="match status" value="1"/>
</dbReference>
<sequence>MSERPVSAAEKILHDRIAQLGCISCRADGHYNNWVSIHHVHGRTRLHCHMYVLPLCEAHHQNEKNGSIAVHVNKARWEERYGDQDDLVAEQWASLGVAYEPPGKKSGVSKSKYTATKGLKEPPAPKPERPPKQAKPSVPKRPLTKQQEQLLEHRKAEQKKVAAVYAEKAKASQKERRAQYLEDNKDAIEEQKDQQRQRNRDFRKKMRKANKLKKAS</sequence>
<name>A0A7W7KRK0_PSENT</name>
<reference evidence="2 3" key="1">
    <citation type="submission" date="2020-08" db="EMBL/GenBank/DDBJ databases">
        <title>Functional genomics of gut bacteria from endangered species of beetles.</title>
        <authorList>
            <person name="Carlos-Shanley C."/>
        </authorList>
    </citation>
    <scope>NUCLEOTIDE SEQUENCE [LARGE SCALE GENOMIC DNA]</scope>
    <source>
        <strain evidence="2 3">S00179</strain>
    </source>
</reference>
<accession>A0A7W7KRK0</accession>
<feature type="compositionally biased region" description="Basic residues" evidence="1">
    <location>
        <begin position="201"/>
        <end position="216"/>
    </location>
</feature>
<evidence type="ECO:0008006" key="4">
    <source>
        <dbReference type="Google" id="ProtNLM"/>
    </source>
</evidence>
<dbReference type="Proteomes" id="UP000566995">
    <property type="component" value="Unassembled WGS sequence"/>
</dbReference>